<dbReference type="GO" id="GO:0005737">
    <property type="term" value="C:cytoplasm"/>
    <property type="evidence" value="ECO:0007669"/>
    <property type="project" value="TreeGrafter"/>
</dbReference>
<evidence type="ECO:0000256" key="12">
    <source>
        <dbReference type="SAM" id="MobiDB-lite"/>
    </source>
</evidence>
<reference evidence="13" key="1">
    <citation type="submission" date="2020-04" db="EMBL/GenBank/DDBJ databases">
        <authorList>
            <person name="Neveu A P."/>
        </authorList>
    </citation>
    <scope>NUCLEOTIDE SEQUENCE</scope>
    <source>
        <tissue evidence="13">Whole embryo</tissue>
    </source>
</reference>
<evidence type="ECO:0000256" key="7">
    <source>
        <dbReference type="ARBA" id="ARBA00022679"/>
    </source>
</evidence>
<keyword evidence="6 11" id="KW-0328">Glycosyltransferase</keyword>
<dbReference type="PROSITE" id="PS00102">
    <property type="entry name" value="PHOSPHORYLASE"/>
    <property type="match status" value="1"/>
</dbReference>
<evidence type="ECO:0000256" key="8">
    <source>
        <dbReference type="ARBA" id="ARBA00022898"/>
    </source>
</evidence>
<comment type="catalytic activity">
    <reaction evidence="11">
        <text>[(1-&gt;4)-alpha-D-glucosyl](n) + phosphate = [(1-&gt;4)-alpha-D-glucosyl](n-1) + alpha-D-glucose 1-phosphate</text>
        <dbReference type="Rhea" id="RHEA:41732"/>
        <dbReference type="Rhea" id="RHEA-COMP:9584"/>
        <dbReference type="Rhea" id="RHEA-COMP:9586"/>
        <dbReference type="ChEBI" id="CHEBI:15444"/>
        <dbReference type="ChEBI" id="CHEBI:43474"/>
        <dbReference type="ChEBI" id="CHEBI:58601"/>
        <dbReference type="EC" id="2.4.1.1"/>
    </reaction>
</comment>
<evidence type="ECO:0000256" key="4">
    <source>
        <dbReference type="ARBA" id="ARBA00022553"/>
    </source>
</evidence>
<dbReference type="Gene3D" id="3.40.50.2000">
    <property type="entry name" value="Glycogen Phosphorylase B"/>
    <property type="match status" value="2"/>
</dbReference>
<evidence type="ECO:0000256" key="11">
    <source>
        <dbReference type="RuleBase" id="RU000587"/>
    </source>
</evidence>
<dbReference type="InterPro" id="IPR000811">
    <property type="entry name" value="Glyco_trans_35"/>
</dbReference>
<protein>
    <recommendedName>
        <fullName evidence="11">Alpha-1,4 glucan phosphorylase</fullName>
        <ecNumber evidence="11">2.4.1.1</ecNumber>
    </recommendedName>
</protein>
<feature type="compositionally biased region" description="Basic and acidic residues" evidence="12">
    <location>
        <begin position="49"/>
        <end position="63"/>
    </location>
</feature>
<comment type="cofactor">
    <cofactor evidence="1 11">
        <name>pyridoxal 5'-phosphate</name>
        <dbReference type="ChEBI" id="CHEBI:597326"/>
    </cofactor>
</comment>
<evidence type="ECO:0000256" key="6">
    <source>
        <dbReference type="ARBA" id="ARBA00022676"/>
    </source>
</evidence>
<name>A0A6F9DR05_9ASCI</name>
<dbReference type="SUPFAM" id="SSF53756">
    <property type="entry name" value="UDP-Glycosyltransferase/glycogen phosphorylase"/>
    <property type="match status" value="1"/>
</dbReference>
<dbReference type="PIRSF" id="PIRSF000460">
    <property type="entry name" value="Pprylas_GlgP"/>
    <property type="match status" value="1"/>
</dbReference>
<evidence type="ECO:0000256" key="10">
    <source>
        <dbReference type="PIRSR" id="PIRSR000460-1"/>
    </source>
</evidence>
<dbReference type="Pfam" id="PF00343">
    <property type="entry name" value="Phosphorylase"/>
    <property type="match status" value="1"/>
</dbReference>
<dbReference type="PANTHER" id="PTHR11468:SF13">
    <property type="entry name" value="GLYCOGEN PHOSPHORYLASE"/>
    <property type="match status" value="1"/>
</dbReference>
<dbReference type="FunFam" id="3.40.50.2000:FF:000153">
    <property type="entry name" value="Alpha-1,4 glucan phosphorylase"/>
    <property type="match status" value="1"/>
</dbReference>
<feature type="compositionally biased region" description="Basic residues" evidence="12">
    <location>
        <begin position="1"/>
        <end position="14"/>
    </location>
</feature>
<comment type="function">
    <text evidence="11">Allosteric enzyme that catalyzes the rate-limiting step in glycogen catabolism, the phosphorolytic cleavage of glycogen to produce glucose-1-phosphate, and plays a central role in maintaining cellular and organismal glucose homeostasis.</text>
</comment>
<gene>
    <name evidence="13" type="primary">Pygb</name>
</gene>
<proteinExistence type="evidence at transcript level"/>
<keyword evidence="8 10" id="KW-0663">Pyridoxal phosphate</keyword>
<dbReference type="NCBIfam" id="TIGR02093">
    <property type="entry name" value="P_ylase"/>
    <property type="match status" value="1"/>
</dbReference>
<dbReference type="InterPro" id="IPR035090">
    <property type="entry name" value="Pyridoxal_P_attach_site"/>
</dbReference>
<evidence type="ECO:0000313" key="13">
    <source>
        <dbReference type="EMBL" id="CAB3265335.1"/>
    </source>
</evidence>
<feature type="compositionally biased region" description="Polar residues" evidence="12">
    <location>
        <begin position="64"/>
        <end position="76"/>
    </location>
</feature>
<evidence type="ECO:0000256" key="2">
    <source>
        <dbReference type="ARBA" id="ARBA00006047"/>
    </source>
</evidence>
<dbReference type="FunFam" id="3.40.50.2000:FF:000197">
    <property type="entry name" value="Alpha-1,4 glucan phosphorylase"/>
    <property type="match status" value="1"/>
</dbReference>
<dbReference type="GO" id="GO:0008184">
    <property type="term" value="F:glycogen phosphorylase activity"/>
    <property type="evidence" value="ECO:0007669"/>
    <property type="project" value="InterPro"/>
</dbReference>
<dbReference type="AlphaFoldDB" id="A0A6F9DR05"/>
<dbReference type="InterPro" id="IPR011833">
    <property type="entry name" value="Glycg_phsphrylas"/>
</dbReference>
<organism evidence="13">
    <name type="scientific">Phallusia mammillata</name>
    <dbReference type="NCBI Taxonomy" id="59560"/>
    <lineage>
        <taxon>Eukaryota</taxon>
        <taxon>Metazoa</taxon>
        <taxon>Chordata</taxon>
        <taxon>Tunicata</taxon>
        <taxon>Ascidiacea</taxon>
        <taxon>Phlebobranchia</taxon>
        <taxon>Ascidiidae</taxon>
        <taxon>Phallusia</taxon>
    </lineage>
</organism>
<evidence type="ECO:0000256" key="3">
    <source>
        <dbReference type="ARBA" id="ARBA00022533"/>
    </source>
</evidence>
<keyword evidence="4" id="KW-0597">Phosphoprotein</keyword>
<keyword evidence="3" id="KW-0021">Allosteric enzyme</keyword>
<dbReference type="EC" id="2.4.1.1" evidence="11"/>
<dbReference type="GO" id="GO:0005980">
    <property type="term" value="P:glycogen catabolic process"/>
    <property type="evidence" value="ECO:0007669"/>
    <property type="project" value="TreeGrafter"/>
</dbReference>
<sequence>MFSKKSNKNAKTKHGKDQPGATSDTKICVKSETKHTGKINTKLTTLTTEVDKDNSCARKEKSSKQSTTGDNMTTKPVTDHEKRKQISVRGIASLEGVSDIKKSFNRHLHYTLVKDRNVATPRDYYFALANTVRDQMVGRWIRTQQYYYEKDPKRVYYLSLEFYMGRALQNTMLNLGIQSSCDEAMYQLGLDIEELEEMEEDAGLGNGGLGRLAACFLDSMATLGLAAYGYGIRYEYGIFNQKIREGWQVEEADDWLRYGNAWDKARPEYMIPVHFYGHVHHDDDDWSKPSKWSGTSVVFAMPYDTPTPGYGNNTVNTLRLYTAKSPNSFNLGVFNTGDYIQAVCDRNVAENISRVLYPNDNFFEGKELRLKQEYFVVCATVQDIIRRFKSSIFGCRDPIRTSFDAFPDKVAIQLNDTHPALAIPELMRLFIDVEKMPWDRAWKIVTNTCAYTNHTVLPEALERWPVHLLERMLPRHLEIIYVINQKHLENVSKHFPDDPDRLRRMSLVEEEGEKRINMAHLCIVGSHAVNGVAAIHSEIIRNSVFKDFVELSEKMGETNKFQNKTNGITPRRWLLLCNPGLADLIAEKIGEEWPKQLSQLRKLEDLIENQAFIRSVNQVKQENKLKLTTFIEKEWGIKINPASMFDVQVKRIHEYKRQLMNALHIVVMYNKIKSDPNKDFVARTVMIGGKAAPGYHTAKMIIKLITSIANVVNNDPIVGDKLKVVFLENYRVSLAEKVIPAADLSEQISTAGTEASGTGNMKFMLNGALTIGTLDGANVEMAEEMNGKNIFIFGMKVDEVEALDRKGYNARDFYESVPELKTALDQIASGYFNPNEPDQFTHFVENLINHDRFKLLADFKDYIDCQEKVSEAYKDSYNWTQMCIMNIAASGKFSSDRTIAQYAKDIWGVEPQPDLKIPAPHEPLVRAENSEGYNDF</sequence>
<keyword evidence="9 11" id="KW-0119">Carbohydrate metabolism</keyword>
<feature type="compositionally biased region" description="Polar residues" evidence="12">
    <location>
        <begin position="38"/>
        <end position="48"/>
    </location>
</feature>
<dbReference type="GO" id="GO:0030170">
    <property type="term" value="F:pyridoxal phosphate binding"/>
    <property type="evidence" value="ECO:0007669"/>
    <property type="project" value="InterPro"/>
</dbReference>
<dbReference type="CDD" id="cd04300">
    <property type="entry name" value="GT35_Glycogen_Phosphorylase"/>
    <property type="match status" value="1"/>
</dbReference>
<dbReference type="FunFam" id="3.40.50.2000:FF:000005">
    <property type="entry name" value="Alpha-1,4 glucan phosphorylase"/>
    <property type="match status" value="1"/>
</dbReference>
<comment type="similarity">
    <text evidence="2 11">Belongs to the glycogen phosphorylase family.</text>
</comment>
<dbReference type="PANTHER" id="PTHR11468">
    <property type="entry name" value="GLYCOGEN PHOSPHORYLASE"/>
    <property type="match status" value="1"/>
</dbReference>
<feature type="modified residue" description="N6-(pyridoxal phosphate)lysine" evidence="10">
    <location>
        <position position="762"/>
    </location>
</feature>
<evidence type="ECO:0000256" key="9">
    <source>
        <dbReference type="ARBA" id="ARBA00023277"/>
    </source>
</evidence>
<dbReference type="EMBL" id="LR789473">
    <property type="protein sequence ID" value="CAB3265335.1"/>
    <property type="molecule type" value="mRNA"/>
</dbReference>
<feature type="region of interest" description="Disordered" evidence="12">
    <location>
        <begin position="1"/>
        <end position="84"/>
    </location>
</feature>
<accession>A0A6F9DR05</accession>
<keyword evidence="5" id="KW-0321">Glycogen metabolism</keyword>
<evidence type="ECO:0000256" key="1">
    <source>
        <dbReference type="ARBA" id="ARBA00001933"/>
    </source>
</evidence>
<keyword evidence="7 11" id="KW-0808">Transferase</keyword>
<evidence type="ECO:0000256" key="5">
    <source>
        <dbReference type="ARBA" id="ARBA00022600"/>
    </source>
</evidence>